<evidence type="ECO:0000259" key="1">
    <source>
        <dbReference type="Pfam" id="PF06605"/>
    </source>
</evidence>
<name>A0AAE4B9N7_BACPU</name>
<accession>A0AAE4B9N7</accession>
<evidence type="ECO:0000313" key="4">
    <source>
        <dbReference type="Proteomes" id="UP001182042"/>
    </source>
</evidence>
<dbReference type="RefSeq" id="WP_309415792.1">
    <property type="nucleotide sequence ID" value="NZ_CP187658.1"/>
</dbReference>
<gene>
    <name evidence="3" type="ORF">FO508_10135</name>
</gene>
<proteinExistence type="predicted"/>
<evidence type="ECO:0000259" key="2">
    <source>
        <dbReference type="Pfam" id="PF18994"/>
    </source>
</evidence>
<reference evidence="3" key="1">
    <citation type="submission" date="2019-07" db="EMBL/GenBank/DDBJ databases">
        <title>Phylogenomic Reclassification of ATCC Bacillus Strains and Various Taxa within the Genus Bacillus.</title>
        <authorList>
            <person name="Riojas M.A."/>
            <person name="Frank A.M."/>
            <person name="Fenn S.L."/>
            <person name="King S."/>
            <person name="Brower S."/>
            <person name="Hazbon M.H."/>
        </authorList>
    </citation>
    <scope>NUCLEOTIDE SEQUENCE</scope>
    <source>
        <strain evidence="3">ATCC 27142</strain>
    </source>
</reference>
<sequence length="463" mass="51349">MELLIKTVRGEVEALTDYDCTVRETAENEKSLDVSVLSTRNNDHSFGLIENENIFVCDGEEYVIKKTRPVTSNDALKIEASGVYKPLIDLADNYVYSKSGKKKKMTVDDMVAIALEGSGYSYDISPEGLDATFELEDFGDGFSNDLLRDILDKYKAEYTIEGKTVVIAKELARDTDYQIRHKFNARDESVEIDTSSLKTYIRGYGKQNDKTKAYAVELEYTSPLAEIYGIKHAAPIRDDAYTDKNADELELRLQEELTDTIELSLTLTYTELRHFGVQDIRKGDYVWCMIDPFGINKRIKVVGVERYSDSNKSPVYTFGKLKRDIKTDMKNFRKTEKRVSKLFDASGKVKGPSVGSGIRIGSDANFDDGYDPTTIPKYGPATAVSDGLMTSSDFQKLQSIIVGPDGKPQVDMASSSKAGLMSSADFIKVSKIIVSSSGANVDLNKLVSDLSALTARVAALESK</sequence>
<comment type="caution">
    <text evidence="3">The sequence shown here is derived from an EMBL/GenBank/DDBJ whole genome shotgun (WGS) entry which is preliminary data.</text>
</comment>
<dbReference type="InterPro" id="IPR010572">
    <property type="entry name" value="Tail_dom"/>
</dbReference>
<protein>
    <submittedName>
        <fullName evidence="3">Endopeptidase</fullName>
    </submittedName>
</protein>
<dbReference type="Pfam" id="PF18994">
    <property type="entry name" value="Prophage_tailD1"/>
    <property type="match status" value="1"/>
</dbReference>
<dbReference type="Proteomes" id="UP001182042">
    <property type="component" value="Unassembled WGS sequence"/>
</dbReference>
<feature type="domain" description="Prophage endopeptidase tail N-terminal" evidence="2">
    <location>
        <begin position="4"/>
        <end position="74"/>
    </location>
</feature>
<dbReference type="Gene3D" id="6.20.110.10">
    <property type="match status" value="1"/>
</dbReference>
<dbReference type="EMBL" id="VKQA01000002">
    <property type="protein sequence ID" value="MDR4250702.1"/>
    <property type="molecule type" value="Genomic_DNA"/>
</dbReference>
<dbReference type="Pfam" id="PF06605">
    <property type="entry name" value="Prophage_tail"/>
    <property type="match status" value="1"/>
</dbReference>
<feature type="domain" description="Tail spike" evidence="1">
    <location>
        <begin position="88"/>
        <end position="331"/>
    </location>
</feature>
<dbReference type="InterPro" id="IPR044051">
    <property type="entry name" value="Prophage_tail_N"/>
</dbReference>
<dbReference type="Gene3D" id="3.55.50.40">
    <property type="match status" value="1"/>
</dbReference>
<evidence type="ECO:0000313" key="3">
    <source>
        <dbReference type="EMBL" id="MDR4250702.1"/>
    </source>
</evidence>
<organism evidence="3 4">
    <name type="scientific">Bacillus pumilus</name>
    <name type="common">Bacillus mesentericus</name>
    <dbReference type="NCBI Taxonomy" id="1408"/>
    <lineage>
        <taxon>Bacteria</taxon>
        <taxon>Bacillati</taxon>
        <taxon>Bacillota</taxon>
        <taxon>Bacilli</taxon>
        <taxon>Bacillales</taxon>
        <taxon>Bacillaceae</taxon>
        <taxon>Bacillus</taxon>
    </lineage>
</organism>
<dbReference type="AlphaFoldDB" id="A0AAE4B9N7"/>